<dbReference type="Proteomes" id="UP000422569">
    <property type="component" value="Chromosome"/>
</dbReference>
<dbReference type="NCBIfam" id="TIGR04071">
    <property type="entry name" value="methanobac_OB3b"/>
    <property type="match status" value="1"/>
</dbReference>
<organism evidence="1 2">
    <name type="scientific">Methylocystis parvus</name>
    <dbReference type="NCBI Taxonomy" id="134"/>
    <lineage>
        <taxon>Bacteria</taxon>
        <taxon>Pseudomonadati</taxon>
        <taxon>Pseudomonadota</taxon>
        <taxon>Alphaproteobacteria</taxon>
        <taxon>Hyphomicrobiales</taxon>
        <taxon>Methylocystaceae</taxon>
        <taxon>Methylocystis</taxon>
    </lineage>
</organism>
<accession>A0A6B8M0S8</accession>
<dbReference type="AlphaFoldDB" id="A0A6B8M0S8"/>
<dbReference type="EMBL" id="CP044331">
    <property type="protein sequence ID" value="QGM98417.1"/>
    <property type="molecule type" value="Genomic_DNA"/>
</dbReference>
<keyword evidence="2" id="KW-1185">Reference proteome</keyword>
<reference evidence="1 2" key="1">
    <citation type="submission" date="2019-09" db="EMBL/GenBank/DDBJ databases">
        <title>Isolation and complete genome sequencing of Methylocystis species.</title>
        <authorList>
            <person name="Rumah B.L."/>
            <person name="Stead C.E."/>
            <person name="Stevens B.C."/>
            <person name="Minton N.P."/>
            <person name="Grosse-Honebrink A."/>
            <person name="Zhang Y."/>
        </authorList>
    </citation>
    <scope>NUCLEOTIDE SEQUENCE [LARGE SCALE GENOMIC DNA]</scope>
    <source>
        <strain evidence="1 2">BRCS2</strain>
    </source>
</reference>
<sequence length="62" mass="6869">MLEYTCSQFTNDLSSIHVMREIFRARCSSLKLEAKMTIKIVKRTALAVNGRAGADCGTACWA</sequence>
<dbReference type="KEGG" id="mpar:F7D14_13645"/>
<protein>
    <submittedName>
        <fullName evidence="1">Methanobactin</fullName>
    </submittedName>
</protein>
<proteinExistence type="predicted"/>
<dbReference type="InterPro" id="IPR023963">
    <property type="entry name" value="Methanobactin_OB3b"/>
</dbReference>
<evidence type="ECO:0000313" key="1">
    <source>
        <dbReference type="EMBL" id="QGM98417.1"/>
    </source>
</evidence>
<name>A0A6B8M0S8_9HYPH</name>
<dbReference type="Pfam" id="PF25751">
    <property type="entry name" value="Methanobactin"/>
    <property type="match status" value="1"/>
</dbReference>
<evidence type="ECO:0000313" key="2">
    <source>
        <dbReference type="Proteomes" id="UP000422569"/>
    </source>
</evidence>
<gene>
    <name evidence="1" type="primary">mbnA</name>
    <name evidence="1" type="ORF">F7D14_13645</name>
</gene>